<dbReference type="AlphaFoldDB" id="A0A2K1DYL4"/>
<evidence type="ECO:0000256" key="1">
    <source>
        <dbReference type="SAM" id="MobiDB-lite"/>
    </source>
</evidence>
<evidence type="ECO:0000313" key="3">
    <source>
        <dbReference type="EMBL" id="PNQ73100.1"/>
    </source>
</evidence>
<dbReference type="EMBL" id="POWF01000004">
    <property type="protein sequence ID" value="PNQ73100.1"/>
    <property type="molecule type" value="Genomic_DNA"/>
</dbReference>
<organism evidence="3 4">
    <name type="scientific">Hanstruepera neustonica</name>
    <dbReference type="NCBI Taxonomy" id="1445657"/>
    <lineage>
        <taxon>Bacteria</taxon>
        <taxon>Pseudomonadati</taxon>
        <taxon>Bacteroidota</taxon>
        <taxon>Flavobacteriia</taxon>
        <taxon>Flavobacteriales</taxon>
        <taxon>Flavobacteriaceae</taxon>
        <taxon>Hanstruepera</taxon>
    </lineage>
</organism>
<evidence type="ECO:0000313" key="4">
    <source>
        <dbReference type="Proteomes" id="UP000236641"/>
    </source>
</evidence>
<feature type="signal peptide" evidence="2">
    <location>
        <begin position="1"/>
        <end position="20"/>
    </location>
</feature>
<comment type="caution">
    <text evidence="3">The sequence shown here is derived from an EMBL/GenBank/DDBJ whole genome shotgun (WGS) entry which is preliminary data.</text>
</comment>
<dbReference type="RefSeq" id="WP_103052140.1">
    <property type="nucleotide sequence ID" value="NZ_POWF01000004.1"/>
</dbReference>
<sequence length="227" mass="25039">MRHLFFIICLLSLLGNPVVAQIDDSSNPSTIIPAETNNDANSGALDIKPIDSKGLSNPNSNKINGMSVPKTRSTTNNEFSMFPKEKFGNPAEQYKERFERQEKGFEKVIEGEVLGDTEDQYLGDFKTNGKKITIAYRDYGATDGDLIRIIADDVVLRGQVLLGSRLSGFEMELKEGFNKLDFQALNMGESAPNTAELLVLDEGGNVIAQEYWALRTGVKATIIVVKE</sequence>
<keyword evidence="4" id="KW-1185">Reference proteome</keyword>
<feature type="compositionally biased region" description="Polar residues" evidence="1">
    <location>
        <begin position="32"/>
        <end position="41"/>
    </location>
</feature>
<name>A0A2K1DYL4_9FLAO</name>
<keyword evidence="2" id="KW-0732">Signal</keyword>
<reference evidence="3 4" key="1">
    <citation type="submission" date="2018-01" db="EMBL/GenBank/DDBJ databases">
        <title>The draft genome of Hanstruepera neustonica JCM19743.</title>
        <authorList>
            <person name="He R.-H."/>
            <person name="Du Z.-J."/>
        </authorList>
    </citation>
    <scope>NUCLEOTIDE SEQUENCE [LARGE SCALE GENOMIC DNA]</scope>
    <source>
        <strain evidence="3 4">JCM19743</strain>
    </source>
</reference>
<gene>
    <name evidence="3" type="ORF">C1T31_08910</name>
</gene>
<protein>
    <recommendedName>
        <fullName evidence="5">Secreted protein</fullName>
    </recommendedName>
</protein>
<dbReference type="OrthoDB" id="1148517at2"/>
<proteinExistence type="predicted"/>
<feature type="region of interest" description="Disordered" evidence="1">
    <location>
        <begin position="32"/>
        <end position="85"/>
    </location>
</feature>
<evidence type="ECO:0008006" key="5">
    <source>
        <dbReference type="Google" id="ProtNLM"/>
    </source>
</evidence>
<accession>A0A2K1DYL4</accession>
<feature type="compositionally biased region" description="Polar residues" evidence="1">
    <location>
        <begin position="54"/>
        <end position="79"/>
    </location>
</feature>
<dbReference type="Proteomes" id="UP000236641">
    <property type="component" value="Unassembled WGS sequence"/>
</dbReference>
<feature type="chain" id="PRO_5014368032" description="Secreted protein" evidence="2">
    <location>
        <begin position="21"/>
        <end position="227"/>
    </location>
</feature>
<evidence type="ECO:0000256" key="2">
    <source>
        <dbReference type="SAM" id="SignalP"/>
    </source>
</evidence>